<keyword evidence="1" id="KW-0812">Transmembrane</keyword>
<dbReference type="InterPro" id="IPR046022">
    <property type="entry name" value="DUF5979"/>
</dbReference>
<protein>
    <submittedName>
        <fullName evidence="4">Peptidase</fullName>
    </submittedName>
</protein>
<feature type="domain" description="DUF5979" evidence="3">
    <location>
        <begin position="634"/>
        <end position="715"/>
    </location>
</feature>
<evidence type="ECO:0000259" key="3">
    <source>
        <dbReference type="Pfam" id="PF19407"/>
    </source>
</evidence>
<sequence length="1396" mass="146063">MRNALQTTGGAKAARGRKGWSLRRLRVAAAATAVLSATLVGTLLSPLGSPAEAGATTLEVQLGDTTVEVKKVTTVHTSSKPCLYYYGDGSATSSGTGPVKGSSGVYAAVSYGQPSVGNCPDDYGSSPENTGQSSMSLKPSRISKVNAGETFLIGTMRHINKPIYSGADNLRANSAYKGEFRIQTAGTIDSVFPWTEVDTVNRCTAKLDKNGHMVIKDHGGSINDHDRRVRTEYAFNLQQQVGPVGGEYIYDHKGTKLYQSSAGDYYFYTSDTTTLYDALGQACSDDHLTIKADRSETVWTDPVTKINYQLKIWGFTFGGDNEQCEANPGNKRLNEFFVTPEKRTSYGCLYGSIEQLRPITFQATANADESIRQQLGTPPTFRYTNTSADGSYGKTHWGHTLTPLTPTGWGLDKPSNISQEYTLLAPNDLAAVTQDEQNLQAVVQQDGTITSSGWHLTGIKCLFVHPPHSPLLLNREHGGGRLDESSNVNRTARSLRLDQSELAVDFTQAAVNCTWNNEYVIASTTLTLVNQVDSGSANPNEWTLSATPKEAGLFGQRTITGASGSPDVTNQKTAGGTYLLEVDNGPNGYVRSGEWTCSGADVKQEGGKTYAVLTGGSATCTVRHKAGKTPVAATKTVTGASDGATLENYRLSYSCGPANGGAAETGSLELPKDGSPVQIAGLQSGATCTVTEQVLDDSGLVVGRSGTFSWGEPTFSVKIGKTGNLQDVQTTPVAAAGDKGPGVSFTVPDSTQGDLSIAVTNKVVPHAAVTKVFNKVAKGQELNGRDTFDQTYTVRVSNPSTVQELTYTLADATSVPTGTTVNTVTVNRQDGQTVTVAPGTANWETRNVQLPKGQEHVYTVVVNLSAPDAGVQPDARQKCDAQAVAAGKFVRNTASVTTKGDSTAVEADACGMVPANPKFSLAKTPVEVTREPGGNGYVASYQVTVTNTSQVDAKIVADVRDKLDLPASTQVSKVEVREGGVVTQTFTGTAVSAAGGMVLAQAGSGETLAKAVPGQQEGGKRVLGVQVHFTVNAADTGYRADDYTCGNQRTDGKPAGLVNTALMDGDTDGEGNNTACLSTSALLHFSKVVATPPGNGSTFDVGYTVSVVNQGALPGSTGKVVDQPSFAPGLVVKRVTVAKGGKNPQEVPADNGGYLVTAGETVASGQTLTWEVVVTVSVDPSVPGYSDASLACATDAGSGLLQEGHGLLNKLVTEPGKDVDKRPNHDLACNDVSPNAGRRGFTVIKSGSQGLLEGAEFSLYDTNPVTPGATPVVGGVTPNGQKGSFNVAPQLINREYWLVETKAPAGHNLLAEPVHFKVTDKGIMVLNGNTLGVSTATVTAVADPTIFDTMTIADIESARLPLSGGAGIVPNLVLASLLLGGAAAISARRFVRTRRA</sequence>
<dbReference type="GO" id="GO:0005975">
    <property type="term" value="P:carbohydrate metabolic process"/>
    <property type="evidence" value="ECO:0007669"/>
    <property type="project" value="UniProtKB-ARBA"/>
</dbReference>
<proteinExistence type="predicted"/>
<evidence type="ECO:0000259" key="2">
    <source>
        <dbReference type="Pfam" id="PF17802"/>
    </source>
</evidence>
<evidence type="ECO:0000313" key="5">
    <source>
        <dbReference type="Proteomes" id="UP000595895"/>
    </source>
</evidence>
<accession>A0A7T7MAE5</accession>
<gene>
    <name evidence="4" type="ORF">JG540_02370</name>
</gene>
<keyword evidence="1" id="KW-1133">Transmembrane helix</keyword>
<keyword evidence="1" id="KW-0472">Membrane</keyword>
<evidence type="ECO:0000256" key="1">
    <source>
        <dbReference type="SAM" id="Phobius"/>
    </source>
</evidence>
<feature type="transmembrane region" description="Helical" evidence="1">
    <location>
        <begin position="1368"/>
        <end position="1387"/>
    </location>
</feature>
<name>A0A7T7MAE5_9ACTO</name>
<dbReference type="KEGG" id="awe:JG540_02370"/>
<feature type="domain" description="SpaA-like prealbumin fold" evidence="2">
    <location>
        <begin position="1241"/>
        <end position="1323"/>
    </location>
</feature>
<dbReference type="InterPro" id="IPR041033">
    <property type="entry name" value="SpaA_PFL_dom_1"/>
</dbReference>
<dbReference type="Proteomes" id="UP000595895">
    <property type="component" value="Chromosome"/>
</dbReference>
<organism evidence="4 5">
    <name type="scientific">Actinomyces weissii</name>
    <dbReference type="NCBI Taxonomy" id="675090"/>
    <lineage>
        <taxon>Bacteria</taxon>
        <taxon>Bacillati</taxon>
        <taxon>Actinomycetota</taxon>
        <taxon>Actinomycetes</taxon>
        <taxon>Actinomycetales</taxon>
        <taxon>Actinomycetaceae</taxon>
        <taxon>Actinomyces</taxon>
    </lineage>
</organism>
<keyword evidence="5" id="KW-1185">Reference proteome</keyword>
<evidence type="ECO:0000313" key="4">
    <source>
        <dbReference type="EMBL" id="QQM67748.1"/>
    </source>
</evidence>
<dbReference type="RefSeq" id="WP_200276722.1">
    <property type="nucleotide sequence ID" value="NZ_CP066802.1"/>
</dbReference>
<dbReference type="Pfam" id="PF17802">
    <property type="entry name" value="SpaA"/>
    <property type="match status" value="1"/>
</dbReference>
<dbReference type="Gene3D" id="2.60.40.10">
    <property type="entry name" value="Immunoglobulins"/>
    <property type="match status" value="1"/>
</dbReference>
<dbReference type="Pfam" id="PF19407">
    <property type="entry name" value="DUF5979"/>
    <property type="match status" value="1"/>
</dbReference>
<dbReference type="InterPro" id="IPR013783">
    <property type="entry name" value="Ig-like_fold"/>
</dbReference>
<reference evidence="4 5" key="1">
    <citation type="submission" date="2020-12" db="EMBL/GenBank/DDBJ databases">
        <authorList>
            <person name="Zhou J."/>
        </authorList>
    </citation>
    <scope>NUCLEOTIDE SEQUENCE [LARGE SCALE GENOMIC DNA]</scope>
    <source>
        <strain evidence="4 5">CCUG 61299</strain>
    </source>
</reference>
<dbReference type="EMBL" id="CP066802">
    <property type="protein sequence ID" value="QQM67748.1"/>
    <property type="molecule type" value="Genomic_DNA"/>
</dbReference>